<comment type="caution">
    <text evidence="4">The sequence shown here is derived from an EMBL/GenBank/DDBJ whole genome shotgun (WGS) entry which is preliminary data.</text>
</comment>
<evidence type="ECO:0000256" key="1">
    <source>
        <dbReference type="SAM" id="MobiDB-lite"/>
    </source>
</evidence>
<dbReference type="AlphaFoldDB" id="A0A0L6JUW6"/>
<evidence type="ECO:0000313" key="4">
    <source>
        <dbReference type="EMBL" id="KNY29623.1"/>
    </source>
</evidence>
<protein>
    <submittedName>
        <fullName evidence="4">Proteinase inhibitor I42, chagasin</fullName>
    </submittedName>
</protein>
<dbReference type="eggNOG" id="ENOG5032IWK">
    <property type="taxonomic scope" value="Bacteria"/>
</dbReference>
<feature type="domain" description="Dockerin" evidence="3">
    <location>
        <begin position="301"/>
        <end position="368"/>
    </location>
</feature>
<dbReference type="InterPro" id="IPR016134">
    <property type="entry name" value="Dockerin_dom"/>
</dbReference>
<dbReference type="STRING" id="398512.Bccel_4897"/>
<dbReference type="EMBL" id="LGTC01000001">
    <property type="protein sequence ID" value="KNY29623.1"/>
    <property type="molecule type" value="Genomic_DNA"/>
</dbReference>
<keyword evidence="2" id="KW-0732">Signal</keyword>
<keyword evidence="5" id="KW-1185">Reference proteome</keyword>
<dbReference type="GO" id="GO:0000272">
    <property type="term" value="P:polysaccharide catabolic process"/>
    <property type="evidence" value="ECO:0007669"/>
    <property type="project" value="InterPro"/>
</dbReference>
<accession>A0A0L6JUW6</accession>
<dbReference type="SUPFAM" id="SSF63446">
    <property type="entry name" value="Type I dockerin domain"/>
    <property type="match status" value="1"/>
</dbReference>
<dbReference type="RefSeq" id="WP_036935236.1">
    <property type="nucleotide sequence ID" value="NZ_JQKC01000001.1"/>
</dbReference>
<dbReference type="PROSITE" id="PS51766">
    <property type="entry name" value="DOCKERIN"/>
    <property type="match status" value="1"/>
</dbReference>
<dbReference type="Pfam" id="PF00404">
    <property type="entry name" value="Dockerin_1"/>
    <property type="match status" value="1"/>
</dbReference>
<feature type="compositionally biased region" description="Low complexity" evidence="1">
    <location>
        <begin position="193"/>
        <end position="210"/>
    </location>
</feature>
<evidence type="ECO:0000313" key="5">
    <source>
        <dbReference type="Proteomes" id="UP000036923"/>
    </source>
</evidence>
<feature type="chain" id="PRO_5005566465" evidence="2">
    <location>
        <begin position="31"/>
        <end position="811"/>
    </location>
</feature>
<evidence type="ECO:0000256" key="2">
    <source>
        <dbReference type="SAM" id="SignalP"/>
    </source>
</evidence>
<dbReference type="InterPro" id="IPR002105">
    <property type="entry name" value="Dockerin_1_rpt"/>
</dbReference>
<evidence type="ECO:0000259" key="3">
    <source>
        <dbReference type="PROSITE" id="PS51766"/>
    </source>
</evidence>
<sequence length="811" mass="89290" precursor="true">MRNAANNTKLVLLFAMTLVFVYSSALFASAYTPPAAPESVTIDPGKFLFIDTHTNRNGIGEVDGYMYIDFPTYSYNSNTNTLSSWFNVNGFNDTTKLVIGGGMSLSGTAGSGAGTGLTPYSTTFKENEFYVDADYTIHIFYNSDWRTVKVGETWTNVVETKPMKGTGKYVNTYTVKNYGLLDKSQLHQPTPRPTQTNIPSPTSTPTPVVSPTQMITRNLSGFAGSDTNGIKDYSGFKVEVENRFGSAYTNINGYFSLDVSMFDTPSDVHTAIISKPGYLTRKIPLNLVRNNIELGSAKVPLVMLSGDANNDNAINMSDAILIAKLFNKTTADKDFNPAADFNTDAVINVADVVCVAKNFNTTGDSYKRPAVYNIHNTYANIDQIFNISMPEGGFAGITYKYSIESEEMIKFVSKTSSPAPYPDGFGKTTWTFEALRPGKTSITFTCRDDSEKYYIDILGMPPPPTTPTPPSTPTPSDNTGIDSALLSKTTISTNSEEKIVVGKNIIYCPTFQMAWDGLKGIIGGDVKLSANPPIADILNKGFPMENSLNPKSYLSMAGYGQKTIDNINTSLKEKFGESAPQLNNKIAADSIIAYSYLSKNSNFAKEFDNFDSMGFSTGSEYSLVKGFGIEQNSENTDDLSKQVQIYDYKSDDDFIVKLIPEDKTEEIILAKVAPDENLYKTYTSVMKRIDGNSPEQFEFKDKLFVPNINFNITHSYNDLKGQISNPGFEQYNIDTALQNTKFVLNRKGSILSSYGIIILAGSGPKPDYSKKLIFDGPFMVILKEKGAPNPYLTLWVDNYEILERAIVPANN</sequence>
<dbReference type="InterPro" id="IPR036439">
    <property type="entry name" value="Dockerin_dom_sf"/>
</dbReference>
<feature type="region of interest" description="Disordered" evidence="1">
    <location>
        <begin position="185"/>
        <end position="210"/>
    </location>
</feature>
<dbReference type="Gene3D" id="2.60.40.4130">
    <property type="match status" value="1"/>
</dbReference>
<feature type="signal peptide" evidence="2">
    <location>
        <begin position="1"/>
        <end position="30"/>
    </location>
</feature>
<dbReference type="GO" id="GO:0004553">
    <property type="term" value="F:hydrolase activity, hydrolyzing O-glycosyl compounds"/>
    <property type="evidence" value="ECO:0007669"/>
    <property type="project" value="InterPro"/>
</dbReference>
<reference evidence="5" key="1">
    <citation type="submission" date="2015-07" db="EMBL/GenBank/DDBJ databases">
        <title>Near-Complete Genome Sequence of the Cellulolytic Bacterium Bacteroides (Pseudobacteroides) cellulosolvens ATCC 35603.</title>
        <authorList>
            <person name="Dassa B."/>
            <person name="Utturkar S.M."/>
            <person name="Klingeman D.M."/>
            <person name="Hurt R.A."/>
            <person name="Keller M."/>
            <person name="Xu J."/>
            <person name="Reddy Y.H.K."/>
            <person name="Borovok I."/>
            <person name="Grinberg I.R."/>
            <person name="Lamed R."/>
            <person name="Zhivin O."/>
            <person name="Bayer E.A."/>
            <person name="Brown S.D."/>
        </authorList>
    </citation>
    <scope>NUCLEOTIDE SEQUENCE [LARGE SCALE GENOMIC DNA]</scope>
    <source>
        <strain evidence="5">DSM 2933</strain>
    </source>
</reference>
<proteinExistence type="predicted"/>
<gene>
    <name evidence="4" type="ORF">Bccel_4897</name>
</gene>
<organism evidence="4 5">
    <name type="scientific">Pseudobacteroides cellulosolvens ATCC 35603 = DSM 2933</name>
    <dbReference type="NCBI Taxonomy" id="398512"/>
    <lineage>
        <taxon>Bacteria</taxon>
        <taxon>Bacillati</taxon>
        <taxon>Bacillota</taxon>
        <taxon>Clostridia</taxon>
        <taxon>Eubacteriales</taxon>
        <taxon>Oscillospiraceae</taxon>
        <taxon>Pseudobacteroides</taxon>
    </lineage>
</organism>
<name>A0A0L6JUW6_9FIRM</name>
<dbReference type="CDD" id="cd14254">
    <property type="entry name" value="Dockerin_II"/>
    <property type="match status" value="1"/>
</dbReference>
<dbReference type="OrthoDB" id="1953107at2"/>
<dbReference type="Proteomes" id="UP000036923">
    <property type="component" value="Unassembled WGS sequence"/>
</dbReference>